<dbReference type="SUPFAM" id="SSF51395">
    <property type="entry name" value="FMN-linked oxidoreductases"/>
    <property type="match status" value="1"/>
</dbReference>
<dbReference type="SUPFAM" id="SSF55856">
    <property type="entry name" value="Cytochrome b5-like heme/steroid binding domain"/>
    <property type="match status" value="1"/>
</dbReference>
<dbReference type="InterPro" id="IPR013785">
    <property type="entry name" value="Aldolase_TIM"/>
</dbReference>
<feature type="region of interest" description="Disordered" evidence="3">
    <location>
        <begin position="300"/>
        <end position="322"/>
    </location>
</feature>
<evidence type="ECO:0000259" key="4">
    <source>
        <dbReference type="PROSITE" id="PS50255"/>
    </source>
</evidence>
<evidence type="ECO:0000259" key="5">
    <source>
        <dbReference type="PROSITE" id="PS51349"/>
    </source>
</evidence>
<feature type="domain" description="Cytochrome b5 heme-binding" evidence="4">
    <location>
        <begin position="3"/>
        <end position="80"/>
    </location>
</feature>
<evidence type="ECO:0000256" key="3">
    <source>
        <dbReference type="SAM" id="MobiDB-lite"/>
    </source>
</evidence>
<dbReference type="PROSITE" id="PS51349">
    <property type="entry name" value="FMN_HYDROXY_ACID_DH_2"/>
    <property type="match status" value="1"/>
</dbReference>
<dbReference type="AlphaFoldDB" id="A0A9N9W401"/>
<dbReference type="InterPro" id="IPR008259">
    <property type="entry name" value="FMN_hydac_DH_AS"/>
</dbReference>
<dbReference type="EMBL" id="CABFNQ020000764">
    <property type="protein sequence ID" value="CAH0041741.1"/>
    <property type="molecule type" value="Genomic_DNA"/>
</dbReference>
<dbReference type="InterPro" id="IPR000262">
    <property type="entry name" value="FMN-dep_DH"/>
</dbReference>
<keyword evidence="7" id="KW-1185">Reference proteome</keyword>
<dbReference type="InterPro" id="IPR001199">
    <property type="entry name" value="Cyt_B5-like_heme/steroid-bd"/>
</dbReference>
<dbReference type="PANTHER" id="PTHR10578:SF104">
    <property type="entry name" value="CYTOCHROME B2, MITOCHONDRIAL-RELATED"/>
    <property type="match status" value="1"/>
</dbReference>
<comment type="caution">
    <text evidence="6">The sequence shown here is derived from an EMBL/GenBank/DDBJ whole genome shotgun (WGS) entry which is preliminary data.</text>
</comment>
<accession>A0A9N9W401</accession>
<gene>
    <name evidence="6" type="ORF">CRHIZ90672A_00012261</name>
</gene>
<protein>
    <submittedName>
        <fullName evidence="6">Uncharacterized protein</fullName>
    </submittedName>
</protein>
<feature type="non-terminal residue" evidence="6">
    <location>
        <position position="1"/>
    </location>
</feature>
<evidence type="ECO:0000313" key="6">
    <source>
        <dbReference type="EMBL" id="CAH0041741.1"/>
    </source>
</evidence>
<dbReference type="Pfam" id="PF00173">
    <property type="entry name" value="Cyt-b5"/>
    <property type="match status" value="1"/>
</dbReference>
<dbReference type="Proteomes" id="UP000696573">
    <property type="component" value="Unassembled WGS sequence"/>
</dbReference>
<proteinExistence type="predicted"/>
<keyword evidence="2" id="KW-0560">Oxidoreductase</keyword>
<dbReference type="Gene3D" id="3.20.20.70">
    <property type="entry name" value="Aldolase class I"/>
    <property type="match status" value="1"/>
</dbReference>
<name>A0A9N9W401_9HYPO</name>
<evidence type="ECO:0000313" key="7">
    <source>
        <dbReference type="Proteomes" id="UP000696573"/>
    </source>
</evidence>
<dbReference type="PROSITE" id="PS50255">
    <property type="entry name" value="CYTOCHROME_B5_2"/>
    <property type="match status" value="1"/>
</dbReference>
<dbReference type="Pfam" id="PF01070">
    <property type="entry name" value="FMN_dh"/>
    <property type="match status" value="1"/>
</dbReference>
<dbReference type="InterPro" id="IPR037396">
    <property type="entry name" value="FMN_HAD"/>
</dbReference>
<feature type="region of interest" description="Disordered" evidence="3">
    <location>
        <begin position="79"/>
        <end position="108"/>
    </location>
</feature>
<dbReference type="InterPro" id="IPR036400">
    <property type="entry name" value="Cyt_B5-like_heme/steroid_sf"/>
</dbReference>
<dbReference type="PANTHER" id="PTHR10578">
    <property type="entry name" value="S -2-HYDROXY-ACID OXIDASE-RELATED"/>
    <property type="match status" value="1"/>
</dbReference>
<dbReference type="PROSITE" id="PS00557">
    <property type="entry name" value="FMN_HYDROXY_ACID_DH_1"/>
    <property type="match status" value="1"/>
</dbReference>
<dbReference type="PRINTS" id="PR00363">
    <property type="entry name" value="CYTOCHROMEB5"/>
</dbReference>
<dbReference type="GO" id="GO:0016491">
    <property type="term" value="F:oxidoreductase activity"/>
    <property type="evidence" value="ECO:0007669"/>
    <property type="project" value="UniProtKB-KW"/>
</dbReference>
<dbReference type="SMART" id="SM01117">
    <property type="entry name" value="Cyt-b5"/>
    <property type="match status" value="1"/>
</dbReference>
<comment type="cofactor">
    <cofactor evidence="1">
        <name>FMN</name>
        <dbReference type="ChEBI" id="CHEBI:58210"/>
    </cofactor>
</comment>
<evidence type="ECO:0000256" key="1">
    <source>
        <dbReference type="ARBA" id="ARBA00001917"/>
    </source>
</evidence>
<reference evidence="6" key="1">
    <citation type="submission" date="2021-10" db="EMBL/GenBank/DDBJ databases">
        <authorList>
            <person name="Piombo E."/>
        </authorList>
    </citation>
    <scope>NUCLEOTIDE SEQUENCE</scope>
</reference>
<dbReference type="OrthoDB" id="1925334at2759"/>
<feature type="domain" description="FMN hydroxy acid dehydrogenase" evidence="5">
    <location>
        <begin position="115"/>
        <end position="482"/>
    </location>
</feature>
<dbReference type="Gene3D" id="3.10.120.10">
    <property type="entry name" value="Cytochrome b5-like heme/steroid binding domain"/>
    <property type="match status" value="1"/>
</dbReference>
<evidence type="ECO:0000256" key="2">
    <source>
        <dbReference type="ARBA" id="ARBA00023002"/>
    </source>
</evidence>
<organism evidence="6 7">
    <name type="scientific">Clonostachys rhizophaga</name>
    <dbReference type="NCBI Taxonomy" id="160324"/>
    <lineage>
        <taxon>Eukaryota</taxon>
        <taxon>Fungi</taxon>
        <taxon>Dikarya</taxon>
        <taxon>Ascomycota</taxon>
        <taxon>Pezizomycotina</taxon>
        <taxon>Sordariomycetes</taxon>
        <taxon>Hypocreomycetidae</taxon>
        <taxon>Hypocreales</taxon>
        <taxon>Bionectriaceae</taxon>
        <taxon>Clonostachys</taxon>
    </lineage>
</organism>
<sequence length="495" mass="54227">TSSTMPSRTEVAKHNTKNSCWVVISGIVYDVTQLIDQHPGGANAILALAGKDATEDFDLFHSPSTIKSRPEQVIEIGPVAAGDSSSRPPPSPLAPFLAPDKPDSRETSLKMSTKLPLVACRSLQDFENTALQLLPERSRVYFNTGSETRSAFDNNRSDWARLSFRPRVLRDASKLSMRERIMGAHSTLPIFIAPTASAQLGNPDGELCFTRAAARMGIPQGLSTYASKSPLEVAECFQNEPERRGGALFYQLYVPKTKRNAERMLAEAKSLGYDALLLTVDNPVLGKRDENDQYKELAALEPDDENRPYATPPLPGEEPGVPRAIHDPTLSWDDLPWIRKAWGDGPLILKGIQCVEDAVEALRHGVDGVYISNHGGRQLDYAPSAVEVLLEIRQNAPQVFDKIDVYVDGGIMRGTDVVKAICLGAKAVGIGRGFLYALCAHGTDGVVRAIEIMSEEIQTTMRLLGVMDLSQLNSSFLNFSRFSQAKDIRTFSSKL</sequence>